<dbReference type="AlphaFoldDB" id="A0A0G2FML1"/>
<dbReference type="PANTHER" id="PTHR42085:SF2">
    <property type="entry name" value="F-BOX DOMAIN-CONTAINING PROTEIN"/>
    <property type="match status" value="1"/>
</dbReference>
<comment type="caution">
    <text evidence="3">The sequence shown here is derived from an EMBL/GenBank/DDBJ whole genome shotgun (WGS) entry which is preliminary data.</text>
</comment>
<reference evidence="2 5" key="3">
    <citation type="submission" date="2024-02" db="EMBL/GenBank/DDBJ databases">
        <title>De novo assembly and annotation of 12 fungi associated with fruit tree decline syndrome in Ontario, Canada.</title>
        <authorList>
            <person name="Sulman M."/>
            <person name="Ellouze W."/>
            <person name="Ilyukhin E."/>
        </authorList>
    </citation>
    <scope>NUCLEOTIDE SEQUENCE [LARGE SCALE GENOMIC DNA]</scope>
    <source>
        <strain evidence="2 5">FDS-637</strain>
    </source>
</reference>
<dbReference type="RefSeq" id="XP_066631101.1">
    <property type="nucleotide sequence ID" value="XM_066778664.1"/>
</dbReference>
<reference evidence="3 4" key="2">
    <citation type="submission" date="2015-05" db="EMBL/GenBank/DDBJ databases">
        <title>Distinctive expansion of gene families associated with plant cell wall degradation and secondary metabolism in the genomes of grapevine trunk pathogens.</title>
        <authorList>
            <person name="Lawrence D.P."/>
            <person name="Travadon R."/>
            <person name="Rolshausen P.E."/>
            <person name="Baumgartner K."/>
        </authorList>
    </citation>
    <scope>NUCLEOTIDE SEQUENCE [LARGE SCALE GENOMIC DNA]</scope>
    <source>
        <strain evidence="3">DS831</strain>
    </source>
</reference>
<organism evidence="3 4">
    <name type="scientific">Diplodia seriata</name>
    <dbReference type="NCBI Taxonomy" id="420778"/>
    <lineage>
        <taxon>Eukaryota</taxon>
        <taxon>Fungi</taxon>
        <taxon>Dikarya</taxon>
        <taxon>Ascomycota</taxon>
        <taxon>Pezizomycotina</taxon>
        <taxon>Dothideomycetes</taxon>
        <taxon>Dothideomycetes incertae sedis</taxon>
        <taxon>Botryosphaeriales</taxon>
        <taxon>Botryosphaeriaceae</taxon>
        <taxon>Diplodia</taxon>
    </lineage>
</organism>
<evidence type="ECO:0000313" key="5">
    <source>
        <dbReference type="Proteomes" id="UP001430584"/>
    </source>
</evidence>
<dbReference type="EMBL" id="LAQI01000391">
    <property type="protein sequence ID" value="KKY13193.1"/>
    <property type="molecule type" value="Genomic_DNA"/>
</dbReference>
<keyword evidence="5" id="KW-1185">Reference proteome</keyword>
<dbReference type="PANTHER" id="PTHR42085">
    <property type="entry name" value="F-BOX DOMAIN-CONTAINING PROTEIN"/>
    <property type="match status" value="1"/>
</dbReference>
<dbReference type="Proteomes" id="UP000034182">
    <property type="component" value="Unassembled WGS sequence"/>
</dbReference>
<accession>A0A0G2FML1</accession>
<gene>
    <name evidence="2" type="ORF">SLS55_007243</name>
    <name evidence="3" type="ORF">UCDDS831_g09246</name>
</gene>
<dbReference type="EMBL" id="JAJVCZ030000007">
    <property type="protein sequence ID" value="KAL0258072.1"/>
    <property type="molecule type" value="Genomic_DNA"/>
</dbReference>
<evidence type="ECO:0000259" key="1">
    <source>
        <dbReference type="Pfam" id="PF13013"/>
    </source>
</evidence>
<evidence type="ECO:0000313" key="4">
    <source>
        <dbReference type="Proteomes" id="UP000034182"/>
    </source>
</evidence>
<dbReference type="GeneID" id="92011328"/>
<dbReference type="InterPro" id="IPR001810">
    <property type="entry name" value="F-box_dom"/>
</dbReference>
<sequence length="246" mass="27641">MDACPTEPAKPFRLLDLPAELRLRIYEHALTAPDKTIRIYYSYQEHRTNPTLSLPLLRTCRQIHAEARDILCQENAVFVHADVHRLGHPVIGASQLPPAALARLRRLFVVLDILNSSQLTYDDTDFRPFQAMVRLRQLRIAAVDEAGLQQHRDLAGVTRLLSRLIERVPANCALDYAASTDAERAFVAPWTNAKPFRGLPATAEVPRDVLMRAAAYSQAVQGCKSGDEGDWRLDPAADPLDEVRTW</sequence>
<proteinExistence type="predicted"/>
<dbReference type="Pfam" id="PF13013">
    <property type="entry name" value="F-box-like_2"/>
    <property type="match status" value="1"/>
</dbReference>
<evidence type="ECO:0000313" key="3">
    <source>
        <dbReference type="EMBL" id="KKY13193.1"/>
    </source>
</evidence>
<feature type="domain" description="F-box" evidence="1">
    <location>
        <begin position="6"/>
        <end position="66"/>
    </location>
</feature>
<name>A0A0G2FML1_9PEZI</name>
<protein>
    <recommendedName>
        <fullName evidence="1">F-box domain-containing protein</fullName>
    </recommendedName>
</protein>
<evidence type="ECO:0000313" key="2">
    <source>
        <dbReference type="EMBL" id="KAL0258072.1"/>
    </source>
</evidence>
<dbReference type="Proteomes" id="UP001430584">
    <property type="component" value="Unassembled WGS sequence"/>
</dbReference>
<dbReference type="InterPro" id="IPR038883">
    <property type="entry name" value="AN11006-like"/>
</dbReference>
<reference evidence="3 4" key="1">
    <citation type="submission" date="2015-03" db="EMBL/GenBank/DDBJ databases">
        <authorList>
            <person name="Morales-Cruz A."/>
            <person name="Amrine K.C."/>
            <person name="Cantu D."/>
        </authorList>
    </citation>
    <scope>NUCLEOTIDE SEQUENCE [LARGE SCALE GENOMIC DNA]</scope>
    <source>
        <strain evidence="3">DS831</strain>
    </source>
</reference>